<feature type="domain" description="DUF11" evidence="2">
    <location>
        <begin position="501"/>
        <end position="587"/>
    </location>
</feature>
<dbReference type="InterPro" id="IPR001434">
    <property type="entry name" value="OmcB-like_DUF11"/>
</dbReference>
<dbReference type="Gene3D" id="2.60.40.10">
    <property type="entry name" value="Immunoglobulins"/>
    <property type="match status" value="1"/>
</dbReference>
<evidence type="ECO:0000256" key="1">
    <source>
        <dbReference type="SAM" id="MobiDB-lite"/>
    </source>
</evidence>
<feature type="compositionally biased region" description="Pro residues" evidence="1">
    <location>
        <begin position="185"/>
        <end position="196"/>
    </location>
</feature>
<dbReference type="Pfam" id="PF01345">
    <property type="entry name" value="DUF11"/>
    <property type="match status" value="3"/>
</dbReference>
<reference evidence="3 4" key="1">
    <citation type="submission" date="2018-01" db="EMBL/GenBank/DDBJ databases">
        <title>G. obscuriglobus.</title>
        <authorList>
            <person name="Franke J."/>
            <person name="Blomberg W."/>
            <person name="Selmecki A."/>
        </authorList>
    </citation>
    <scope>NUCLEOTIDE SEQUENCE [LARGE SCALE GENOMIC DNA]</scope>
    <source>
        <strain evidence="3 4">DSM 5831</strain>
    </source>
</reference>
<dbReference type="PANTHER" id="PTHR34819:SF3">
    <property type="entry name" value="CELL SURFACE PROTEIN"/>
    <property type="match status" value="1"/>
</dbReference>
<organism evidence="3 4">
    <name type="scientific">Gemmata obscuriglobus</name>
    <dbReference type="NCBI Taxonomy" id="114"/>
    <lineage>
        <taxon>Bacteria</taxon>
        <taxon>Pseudomonadati</taxon>
        <taxon>Planctomycetota</taxon>
        <taxon>Planctomycetia</taxon>
        <taxon>Gemmatales</taxon>
        <taxon>Gemmataceae</taxon>
        <taxon>Gemmata</taxon>
    </lineage>
</organism>
<dbReference type="PANTHER" id="PTHR34819">
    <property type="entry name" value="LARGE CYSTEINE-RICH PERIPLASMIC PROTEIN OMCB"/>
    <property type="match status" value="1"/>
</dbReference>
<evidence type="ECO:0000313" key="4">
    <source>
        <dbReference type="Proteomes" id="UP000245802"/>
    </source>
</evidence>
<sequence length="740" mass="75246">MSSLFEGEWAVRKRPIVLAAAVAVAGLAILGTVVAQQPTGTYPQPKVVPASGTLPGTAVRPYGDWTPTNPQPVSPAAGLGLGRPANTGTAVRPTGGATAAPAGQVPPAGYSTGSANRPRPGIAGADPIRPAGGFDVPAPSMEFPGAAPPAAAPTRPLPPPSLSLEPGESKFAAPSAPPGSSTPAPYVPVPPAPAGTPAPTGGAVPPPSFPPAGPSMPPVTAVPPATNPKPLPPLPNGIGASAPTMPTVPGPALAPAATPTVPAVTLPARMAQSVSVEAVCPDSVVFNTEAEYVIVVRNAGNVAVQHVRVEDELPAGCRYVSSNPPAELNGDRLVWALGALEANSDKRLAVRVRPTEEGELRSRATVTFSASVDAKTKVTRPRVAVAVVCPEVARAGEEPVFKIKVTNSGTGPAQQMVLQALLSDGLDFRNQGARLETKLANLPAGETRTVELPLNALKAGLQSCQVTVTADGSPEATAKASVNVVEPMLQVAQAGPVKCLVRAEPSYEITLSNPGTATTDAVTVYAVLPDGFDFLQASEGGAFNPATRAVTWKLQPLAAGGTKLVGLKLRAGAAGDVMLRTVAIAAPEAQPNGIAPVGGIPARAGRGLEAKAETAIKAEGVAALRFEVAGLENPVEVGKEAVYEIRVVNQGTGACTNVQVMAALADGTTYSGANGPTAGKATGQTLVFEPIPSLAVKGETVYRVRVRGNAAGEQRFRVQLTCDQVRNAVVKEECTRFYKE</sequence>
<feature type="domain" description="DUF11" evidence="2">
    <location>
        <begin position="633"/>
        <end position="715"/>
    </location>
</feature>
<dbReference type="AlphaFoldDB" id="A0A2Z3GW27"/>
<dbReference type="InterPro" id="IPR047589">
    <property type="entry name" value="DUF11_rpt"/>
</dbReference>
<dbReference type="Proteomes" id="UP000245802">
    <property type="component" value="Chromosome"/>
</dbReference>
<keyword evidence="4" id="KW-1185">Reference proteome</keyword>
<feature type="compositionally biased region" description="Low complexity" evidence="1">
    <location>
        <begin position="87"/>
        <end position="109"/>
    </location>
</feature>
<accession>A0A2Z3GW27</accession>
<dbReference type="InterPro" id="IPR013783">
    <property type="entry name" value="Ig-like_fold"/>
</dbReference>
<evidence type="ECO:0000313" key="3">
    <source>
        <dbReference type="EMBL" id="AWM38619.1"/>
    </source>
</evidence>
<protein>
    <submittedName>
        <fullName evidence="3">DUF11 domain-containing protein</fullName>
    </submittedName>
</protein>
<proteinExistence type="predicted"/>
<name>A0A2Z3GW27_9BACT</name>
<feature type="region of interest" description="Disordered" evidence="1">
    <location>
        <begin position="66"/>
        <end position="253"/>
    </location>
</feature>
<feature type="compositionally biased region" description="Pro residues" evidence="1">
    <location>
        <begin position="146"/>
        <end position="161"/>
    </location>
</feature>
<dbReference type="NCBIfam" id="TIGR01451">
    <property type="entry name" value="B_ant_repeat"/>
    <property type="match status" value="1"/>
</dbReference>
<feature type="compositionally biased region" description="Low complexity" evidence="1">
    <location>
        <begin position="172"/>
        <end position="184"/>
    </location>
</feature>
<gene>
    <name evidence="3" type="ORF">C1280_17590</name>
</gene>
<feature type="domain" description="DUF11" evidence="2">
    <location>
        <begin position="281"/>
        <end position="375"/>
    </location>
</feature>
<dbReference type="EMBL" id="CP025958">
    <property type="protein sequence ID" value="AWM38619.1"/>
    <property type="molecule type" value="Genomic_DNA"/>
</dbReference>
<dbReference type="InterPro" id="IPR051172">
    <property type="entry name" value="Chlamydia_OmcB"/>
</dbReference>
<dbReference type="KEGG" id="gog:C1280_17590"/>
<feature type="compositionally biased region" description="Pro residues" evidence="1">
    <location>
        <begin position="204"/>
        <end position="235"/>
    </location>
</feature>
<evidence type="ECO:0000259" key="2">
    <source>
        <dbReference type="Pfam" id="PF01345"/>
    </source>
</evidence>